<evidence type="ECO:0000259" key="7">
    <source>
        <dbReference type="Pfam" id="PF01578"/>
    </source>
</evidence>
<dbReference type="InterPro" id="IPR045062">
    <property type="entry name" value="Cyt_c_biogenesis_CcsA/CcmC"/>
</dbReference>
<keyword evidence="4 6" id="KW-1133">Transmembrane helix</keyword>
<proteinExistence type="predicted"/>
<reference evidence="8 9" key="1">
    <citation type="submission" date="2023-10" db="EMBL/GenBank/DDBJ databases">
        <title>Rubellicoccus peritrichatus gen. nov., sp. nov., isolated from an algae of coral reef tank.</title>
        <authorList>
            <person name="Luo J."/>
        </authorList>
    </citation>
    <scope>NUCLEOTIDE SEQUENCE [LARGE SCALE GENOMIC DNA]</scope>
    <source>
        <strain evidence="8 9">CR14</strain>
    </source>
</reference>
<dbReference type="AlphaFoldDB" id="A0AAQ3LD09"/>
<keyword evidence="9" id="KW-1185">Reference proteome</keyword>
<evidence type="ECO:0000256" key="1">
    <source>
        <dbReference type="ARBA" id="ARBA00004141"/>
    </source>
</evidence>
<feature type="transmembrane region" description="Helical" evidence="6">
    <location>
        <begin position="543"/>
        <end position="560"/>
    </location>
</feature>
<dbReference type="Proteomes" id="UP001304300">
    <property type="component" value="Chromosome"/>
</dbReference>
<feature type="transmembrane region" description="Helical" evidence="6">
    <location>
        <begin position="481"/>
        <end position="503"/>
    </location>
</feature>
<feature type="transmembrane region" description="Helical" evidence="6">
    <location>
        <begin position="368"/>
        <end position="389"/>
    </location>
</feature>
<feature type="transmembrane region" description="Helical" evidence="6">
    <location>
        <begin position="434"/>
        <end position="461"/>
    </location>
</feature>
<evidence type="ECO:0000256" key="2">
    <source>
        <dbReference type="ARBA" id="ARBA00022692"/>
    </source>
</evidence>
<dbReference type="GO" id="GO:0005886">
    <property type="term" value="C:plasma membrane"/>
    <property type="evidence" value="ECO:0007669"/>
    <property type="project" value="TreeGrafter"/>
</dbReference>
<dbReference type="PANTHER" id="PTHR30071">
    <property type="entry name" value="HEME EXPORTER PROTEIN C"/>
    <property type="match status" value="1"/>
</dbReference>
<sequence length="615" mass="68883">MRKIIPILLLVIGLLIIVRGLMPPRYSGDYDIAGFAELPVQTGGRVMPLDSVAINTLKIISQKSAVRTDDRKIPAIEWLLMVAFSPQKADKLPVFRIDNAEVLGMLGIKQEKEKYFSYNMLLEQRDAIGEQANNVNPEAQLRSVFERQLVKLAIAMNQYERLKISFHAGGEISQLQSIYDRWVQVIEPGREAFDKREKGEAYNEAAFQIFATFTSQFIRLSQTAELGIAPPLSEESKAIDDWANVGEALLDSISTKQINPVVQGYLDLAVAYQNDDPTAFNQSLENLHEIFAGKAPTGRVAFEEFFNNFAPFYQASILYVLIFIIVAVSWLGWTKELQQAAFYLLLLAFVIHTFGLCARMYIQGRPPVTNLYSSAIFIGWGAVLLGIILERVFRGGVGAFTASIVGFITLVIAYNLAKTGDTLEMMRAVLDSNFWLATHVVIITIGYSSVFLAGALATYYIIKRPLGGIDNETKRALYRMVYGITCFSLLFSFVGTMLGGIWADQSWGRFWGWDPKENGALIIVLWCALMLHARWCGWSKERGFMALAVGGNMVTAWSWFGTNLLGVGLHSYGFTDSGFFWMVLFWLTQAIIIGLAYLPERRHDSKTVTLQTDPT</sequence>
<evidence type="ECO:0000256" key="6">
    <source>
        <dbReference type="SAM" id="Phobius"/>
    </source>
</evidence>
<keyword evidence="3" id="KW-0201">Cytochrome c-type biogenesis</keyword>
<feature type="domain" description="Cytochrome c assembly protein" evidence="7">
    <location>
        <begin position="369"/>
        <end position="570"/>
    </location>
</feature>
<protein>
    <submittedName>
        <fullName evidence="8">Cytochrome c biogenesis protein CcsA</fullName>
    </submittedName>
</protein>
<accession>A0AAQ3LD09</accession>
<dbReference type="GO" id="GO:0020037">
    <property type="term" value="F:heme binding"/>
    <property type="evidence" value="ECO:0007669"/>
    <property type="project" value="InterPro"/>
</dbReference>
<dbReference type="PANTHER" id="PTHR30071:SF1">
    <property type="entry name" value="CYTOCHROME B_B6 PROTEIN-RELATED"/>
    <property type="match status" value="1"/>
</dbReference>
<comment type="subcellular location">
    <subcellularLocation>
        <location evidence="1">Membrane</location>
        <topology evidence="1">Multi-pass membrane protein</topology>
    </subcellularLocation>
</comment>
<evidence type="ECO:0000313" key="9">
    <source>
        <dbReference type="Proteomes" id="UP001304300"/>
    </source>
</evidence>
<dbReference type="Pfam" id="PF01578">
    <property type="entry name" value="Cytochrom_C_asm"/>
    <property type="match status" value="1"/>
</dbReference>
<dbReference type="EMBL" id="CP136920">
    <property type="protein sequence ID" value="WOO43460.1"/>
    <property type="molecule type" value="Genomic_DNA"/>
</dbReference>
<dbReference type="KEGG" id="puo:RZN69_10200"/>
<keyword evidence="2 6" id="KW-0812">Transmembrane</keyword>
<keyword evidence="5 6" id="KW-0472">Membrane</keyword>
<feature type="transmembrane region" description="Helical" evidence="6">
    <location>
        <begin position="396"/>
        <end position="414"/>
    </location>
</feature>
<feature type="transmembrane region" description="Helical" evidence="6">
    <location>
        <begin position="518"/>
        <end position="536"/>
    </location>
</feature>
<dbReference type="GO" id="GO:0017004">
    <property type="term" value="P:cytochrome complex assembly"/>
    <property type="evidence" value="ECO:0007669"/>
    <property type="project" value="UniProtKB-KW"/>
</dbReference>
<organism evidence="8 9">
    <name type="scientific">Rubellicoccus peritrichatus</name>
    <dbReference type="NCBI Taxonomy" id="3080537"/>
    <lineage>
        <taxon>Bacteria</taxon>
        <taxon>Pseudomonadati</taxon>
        <taxon>Verrucomicrobiota</taxon>
        <taxon>Opitutia</taxon>
        <taxon>Puniceicoccales</taxon>
        <taxon>Cerasicoccaceae</taxon>
        <taxon>Rubellicoccus</taxon>
    </lineage>
</organism>
<evidence type="ECO:0000256" key="3">
    <source>
        <dbReference type="ARBA" id="ARBA00022748"/>
    </source>
</evidence>
<dbReference type="RefSeq" id="WP_317836016.1">
    <property type="nucleotide sequence ID" value="NZ_CP136920.1"/>
</dbReference>
<evidence type="ECO:0000256" key="4">
    <source>
        <dbReference type="ARBA" id="ARBA00022989"/>
    </source>
</evidence>
<feature type="transmembrane region" description="Helical" evidence="6">
    <location>
        <begin position="340"/>
        <end position="362"/>
    </location>
</feature>
<evidence type="ECO:0000256" key="5">
    <source>
        <dbReference type="ARBA" id="ARBA00023136"/>
    </source>
</evidence>
<feature type="transmembrane region" description="Helical" evidence="6">
    <location>
        <begin position="580"/>
        <end position="598"/>
    </location>
</feature>
<evidence type="ECO:0000313" key="8">
    <source>
        <dbReference type="EMBL" id="WOO43460.1"/>
    </source>
</evidence>
<feature type="transmembrane region" description="Helical" evidence="6">
    <location>
        <begin position="312"/>
        <end position="333"/>
    </location>
</feature>
<name>A0AAQ3LD09_9BACT</name>
<dbReference type="InterPro" id="IPR002541">
    <property type="entry name" value="Cyt_c_assembly"/>
</dbReference>
<gene>
    <name evidence="8" type="primary">ccsA</name>
    <name evidence="8" type="ORF">RZN69_10200</name>
</gene>